<reference evidence="2 3" key="1">
    <citation type="submission" date="2023-08" db="EMBL/GenBank/DDBJ databases">
        <title>Black Yeasts Isolated from many extreme environments.</title>
        <authorList>
            <person name="Coleine C."/>
            <person name="Stajich J.E."/>
            <person name="Selbmann L."/>
        </authorList>
    </citation>
    <scope>NUCLEOTIDE SEQUENCE [LARGE SCALE GENOMIC DNA]</scope>
    <source>
        <strain evidence="2 3">CCFEE 5792</strain>
    </source>
</reference>
<feature type="region of interest" description="Disordered" evidence="1">
    <location>
        <begin position="110"/>
        <end position="145"/>
    </location>
</feature>
<dbReference type="EMBL" id="JAVRRD010000038">
    <property type="protein sequence ID" value="KAK5045335.1"/>
    <property type="molecule type" value="Genomic_DNA"/>
</dbReference>
<keyword evidence="3" id="KW-1185">Reference proteome</keyword>
<evidence type="ECO:0000313" key="2">
    <source>
        <dbReference type="EMBL" id="KAK5045335.1"/>
    </source>
</evidence>
<feature type="compositionally biased region" description="Low complexity" evidence="1">
    <location>
        <begin position="174"/>
        <end position="185"/>
    </location>
</feature>
<sequence>MVGTADPYYNRKPVPDELIKDVGLTNLTAEEEYWNRERKYSATGVDVRKFSNSRKGGLEPQDDPYYGRKPVSKKEIEDVGPTGLTPEQEYWNRERKYSVNGVDVRKFSMSRTGGLEPQDDPYYGRKQVSSKETQGIGETNLTPAEAFEVRERKQSLFQLSSDPFDVIAGRHRQSVSGVASSASADATRRRSSAAAPDAAAAAASHSRYHGENLAPIESRPEGPPANGLTGNPTTGVHKITTVPIDYDDPDAVAPDERR</sequence>
<dbReference type="GeneID" id="89977600"/>
<evidence type="ECO:0000313" key="3">
    <source>
        <dbReference type="Proteomes" id="UP001358417"/>
    </source>
</evidence>
<organism evidence="2 3">
    <name type="scientific">Exophiala bonariae</name>
    <dbReference type="NCBI Taxonomy" id="1690606"/>
    <lineage>
        <taxon>Eukaryota</taxon>
        <taxon>Fungi</taxon>
        <taxon>Dikarya</taxon>
        <taxon>Ascomycota</taxon>
        <taxon>Pezizomycotina</taxon>
        <taxon>Eurotiomycetes</taxon>
        <taxon>Chaetothyriomycetidae</taxon>
        <taxon>Chaetothyriales</taxon>
        <taxon>Herpotrichiellaceae</taxon>
        <taxon>Exophiala</taxon>
    </lineage>
</organism>
<dbReference type="AlphaFoldDB" id="A0AAV9MXL7"/>
<feature type="region of interest" description="Disordered" evidence="1">
    <location>
        <begin position="172"/>
        <end position="258"/>
    </location>
</feature>
<comment type="caution">
    <text evidence="2">The sequence shown here is derived from an EMBL/GenBank/DDBJ whole genome shotgun (WGS) entry which is preliminary data.</text>
</comment>
<feature type="compositionally biased region" description="Polar residues" evidence="1">
    <location>
        <begin position="130"/>
        <end position="142"/>
    </location>
</feature>
<accession>A0AAV9MXL7</accession>
<name>A0AAV9MXL7_9EURO</name>
<gene>
    <name evidence="2" type="ORF">LTR84_009441</name>
</gene>
<feature type="compositionally biased region" description="Low complexity" evidence="1">
    <location>
        <begin position="192"/>
        <end position="205"/>
    </location>
</feature>
<feature type="region of interest" description="Disordered" evidence="1">
    <location>
        <begin position="49"/>
        <end position="86"/>
    </location>
</feature>
<proteinExistence type="predicted"/>
<dbReference type="Proteomes" id="UP001358417">
    <property type="component" value="Unassembled WGS sequence"/>
</dbReference>
<dbReference type="RefSeq" id="XP_064700967.1">
    <property type="nucleotide sequence ID" value="XM_064852981.1"/>
</dbReference>
<protein>
    <submittedName>
        <fullName evidence="2">Uncharacterized protein</fullName>
    </submittedName>
</protein>
<evidence type="ECO:0000256" key="1">
    <source>
        <dbReference type="SAM" id="MobiDB-lite"/>
    </source>
</evidence>